<evidence type="ECO:0000256" key="18">
    <source>
        <dbReference type="ARBA" id="ARBA00045805"/>
    </source>
</evidence>
<dbReference type="GO" id="GO:0004402">
    <property type="term" value="F:histone acetyltransferase activity"/>
    <property type="evidence" value="ECO:0007669"/>
    <property type="project" value="InterPro"/>
</dbReference>
<evidence type="ECO:0000256" key="10">
    <source>
        <dbReference type="ARBA" id="ARBA00023015"/>
    </source>
</evidence>
<feature type="transmembrane region" description="Helical" evidence="29">
    <location>
        <begin position="333"/>
        <end position="352"/>
    </location>
</feature>
<evidence type="ECO:0000313" key="32">
    <source>
        <dbReference type="Proteomes" id="UP000243723"/>
    </source>
</evidence>
<keyword evidence="10" id="KW-0805">Transcription regulation</keyword>
<dbReference type="Gene3D" id="2.30.30.140">
    <property type="match status" value="1"/>
</dbReference>
<evidence type="ECO:0000256" key="24">
    <source>
        <dbReference type="ARBA" id="ARBA00075313"/>
    </source>
</evidence>
<comment type="catalytic activity">
    <reaction evidence="22">
        <text>L-lysyl-[histone] + acetyl-CoA = N(6)-acetyl-L-lysyl-[histone] + CoA + H(+)</text>
        <dbReference type="Rhea" id="RHEA:21992"/>
        <dbReference type="Rhea" id="RHEA-COMP:9845"/>
        <dbReference type="Rhea" id="RHEA-COMP:11338"/>
        <dbReference type="ChEBI" id="CHEBI:15378"/>
        <dbReference type="ChEBI" id="CHEBI:29969"/>
        <dbReference type="ChEBI" id="CHEBI:57287"/>
        <dbReference type="ChEBI" id="CHEBI:57288"/>
        <dbReference type="ChEBI" id="CHEBI:61930"/>
        <dbReference type="EC" id="2.3.1.48"/>
    </reaction>
    <physiologicalReaction direction="left-to-right" evidence="22">
        <dbReference type="Rhea" id="RHEA:21993"/>
    </physiologicalReaction>
</comment>
<name>A0A2P7ZXZ2_9PEZI</name>
<evidence type="ECO:0000256" key="29">
    <source>
        <dbReference type="SAM" id="Phobius"/>
    </source>
</evidence>
<dbReference type="InterPro" id="IPR025995">
    <property type="entry name" value="Tudor-knot"/>
</dbReference>
<dbReference type="EMBL" id="NHZQ01000102">
    <property type="protein sequence ID" value="PSK53073.1"/>
    <property type="molecule type" value="Genomic_DNA"/>
</dbReference>
<feature type="compositionally biased region" description="Polar residues" evidence="28">
    <location>
        <begin position="1014"/>
        <end position="1023"/>
    </location>
</feature>
<evidence type="ECO:0000256" key="27">
    <source>
        <dbReference type="PIRSR" id="PIRSR602717-51"/>
    </source>
</evidence>
<dbReference type="InterPro" id="IPR036388">
    <property type="entry name" value="WH-like_DNA-bd_sf"/>
</dbReference>
<dbReference type="OrthoDB" id="66726at2759"/>
<evidence type="ECO:0000256" key="7">
    <source>
        <dbReference type="ARBA" id="ARBA00022763"/>
    </source>
</evidence>
<evidence type="ECO:0000256" key="9">
    <source>
        <dbReference type="ARBA" id="ARBA00022990"/>
    </source>
</evidence>
<comment type="catalytic activity">
    <reaction evidence="20">
        <text>(2E)-butenoyl-CoA + L-lysyl-[protein] = N(6)-(2E)-butenoyl-L-lysyl-[protein] + CoA + H(+)</text>
        <dbReference type="Rhea" id="RHEA:53908"/>
        <dbReference type="Rhea" id="RHEA-COMP:9752"/>
        <dbReference type="Rhea" id="RHEA-COMP:13707"/>
        <dbReference type="ChEBI" id="CHEBI:15378"/>
        <dbReference type="ChEBI" id="CHEBI:29969"/>
        <dbReference type="ChEBI" id="CHEBI:57287"/>
        <dbReference type="ChEBI" id="CHEBI:57332"/>
        <dbReference type="ChEBI" id="CHEBI:137954"/>
    </reaction>
    <physiologicalReaction direction="left-to-right" evidence="20">
        <dbReference type="Rhea" id="RHEA:53909"/>
    </physiologicalReaction>
</comment>
<dbReference type="CDD" id="cd04301">
    <property type="entry name" value="NAT_SF"/>
    <property type="match status" value="1"/>
</dbReference>
<comment type="similarity">
    <text evidence="2">Belongs to the MYST (SAS/MOZ) family.</text>
</comment>
<accession>A0A2P7ZXZ2</accession>
<feature type="region of interest" description="Disordered" evidence="28">
    <location>
        <begin position="962"/>
        <end position="1061"/>
    </location>
</feature>
<gene>
    <name evidence="31" type="ORF">B9Z65_3273</name>
</gene>
<dbReference type="InterPro" id="IPR050603">
    <property type="entry name" value="MYST_HAT"/>
</dbReference>
<dbReference type="Gene3D" id="3.40.630.30">
    <property type="match status" value="1"/>
</dbReference>
<dbReference type="GO" id="GO:0000785">
    <property type="term" value="C:chromatin"/>
    <property type="evidence" value="ECO:0007669"/>
    <property type="project" value="TreeGrafter"/>
</dbReference>
<dbReference type="GO" id="GO:0003682">
    <property type="term" value="F:chromatin binding"/>
    <property type="evidence" value="ECO:0007669"/>
    <property type="project" value="TreeGrafter"/>
</dbReference>
<dbReference type="InterPro" id="IPR002717">
    <property type="entry name" value="HAT_MYST-type"/>
</dbReference>
<keyword evidence="29" id="KW-1133">Transmembrane helix</keyword>
<dbReference type="Pfam" id="PF17772">
    <property type="entry name" value="zf-MYST"/>
    <property type="match status" value="1"/>
</dbReference>
<dbReference type="SMART" id="SM00298">
    <property type="entry name" value="CHROMO"/>
    <property type="match status" value="1"/>
</dbReference>
<evidence type="ECO:0000256" key="14">
    <source>
        <dbReference type="ARBA" id="ARBA00023242"/>
    </source>
</evidence>
<feature type="compositionally biased region" description="Basic and acidic residues" evidence="28">
    <location>
        <begin position="967"/>
        <end position="989"/>
    </location>
</feature>
<evidence type="ECO:0000256" key="22">
    <source>
        <dbReference type="ARBA" id="ARBA00048940"/>
    </source>
</evidence>
<dbReference type="InterPro" id="IPR016181">
    <property type="entry name" value="Acyl_CoA_acyltransferase"/>
</dbReference>
<feature type="region of interest" description="Disordered" evidence="28">
    <location>
        <begin position="547"/>
        <end position="580"/>
    </location>
</feature>
<feature type="transmembrane region" description="Helical" evidence="29">
    <location>
        <begin position="149"/>
        <end position="170"/>
    </location>
</feature>
<dbReference type="PANTHER" id="PTHR10615">
    <property type="entry name" value="HISTONE ACETYLTRANSFERASE"/>
    <property type="match status" value="1"/>
</dbReference>
<evidence type="ECO:0000256" key="13">
    <source>
        <dbReference type="ARBA" id="ARBA00023204"/>
    </source>
</evidence>
<evidence type="ECO:0000256" key="20">
    <source>
        <dbReference type="ARBA" id="ARBA00047752"/>
    </source>
</evidence>
<evidence type="ECO:0000256" key="6">
    <source>
        <dbReference type="ARBA" id="ARBA00022679"/>
    </source>
</evidence>
<evidence type="ECO:0000256" key="19">
    <source>
        <dbReference type="ARBA" id="ARBA00047557"/>
    </source>
</evidence>
<dbReference type="FunFam" id="1.10.10.10:FF:000022">
    <property type="entry name" value="Histone acetyltransferase"/>
    <property type="match status" value="1"/>
</dbReference>
<feature type="transmembrane region" description="Helical" evidence="29">
    <location>
        <begin position="231"/>
        <end position="253"/>
    </location>
</feature>
<dbReference type="FunFam" id="3.40.630.30:FF:000002">
    <property type="entry name" value="Histone acetyltransferase"/>
    <property type="match status" value="1"/>
</dbReference>
<dbReference type="Pfam" id="PF01853">
    <property type="entry name" value="MOZ_SAS"/>
    <property type="match status" value="1"/>
</dbReference>
<feature type="region of interest" description="Disordered" evidence="28">
    <location>
        <begin position="736"/>
        <end position="769"/>
    </location>
</feature>
<dbReference type="PANTHER" id="PTHR10615:SF218">
    <property type="entry name" value="HISTONE ACETYLTRANSFERASE ESA1"/>
    <property type="match status" value="1"/>
</dbReference>
<sequence length="1395" mass="155708">MATNSSMIPSAKDLIMVLPRLAQRAGSFALYLPDQVDSVFSKIRNGGSIIADATTANTSGPTATTSSATFFIQNTAAAAAVPTPGNGTGLFSWVSSTMHFEGFRGFGGMFSYFGSRWALATFAVSIFLNRTHFYASSRQNLELKWRTRLFLYATPIGLLLVQMLWVLQAMRCQTSPDFAFYRYGDPDKNLAINFGGEGGFMYRLSSTLLFWQDDAASCDAMSMSIKDGDKLNVLGSFSFVWPFFVTICVSQFVETLACALQGRQPVQETGMTTFEHSLAFAECEAMISNALGLGMFNAKDRSAESSSASSGGADQILLTRAMILRRLNVPSEVLLISFISCLSHLSSAILAVSGKRHKVRLINTGIWALCYLSAFLWSFARVMANPIGGDNDLGILRFPTVCIIGFIPHILILSGISICASIYGLALLVTVIQLPPDAPPDLSLRQRFSVAFANLQANVQFSSSSSIKLNWNEDFYTNLLKVGFNILTAASEAVYLNEGSKIKIHDMTWLEQKRLRELVASRQDKVPTIPEELQGGEIARGLEYQDSNVTGSQSGYAKERKSRSKKRGTPESSAGDSGLGLSERRSRWELVVEFLNGVVLLVARIFARLVAALLSKLGIESRPAWLLRYAGHVNDGKVRSRRHMGRQSNLRDFWVIAEDGSLVLPKDTNVDVEHETRQRLMAMSRNATDEQVDDNLYQWWKGGGWWGDLDASGSYAPSTTDDDDLTSVVSASDAASLASSDWETDGQVTPTEENPYPGQHQGGSDRSLDMTELSRLLDPKSAEEREEARILSRHLQSNEIMTRSQYRRRINQDKARLLSLPRQTQTAAQLRAEAEMDEERALEQYILQQREKAKANSVHGKTWMSGAEGMGAGGPQCVSSRKIFKMGGGPVSDEKGEMGYATMSTLRVGVKAMVEKEGEKRRAEILSIKTIRGNLSFYVHYEEFNKRLDEWVPSDRLDLSQQVEWPLPEKPDTKTKKTAGKADKLDTSKTSKASKAQKSNKRPRSSHARDEASATPTDVSSKAGTRRPSLSGGKENRDPNVSVLTADLDGTPGPDEDGTVDLLDASESAAAAKVGPGENYSREEEIEKLRTGGSMTQNQTEISRVRNLERIQMGQHEIEPWYFSPYPSEFSDAEMVYICEMCLLYFDNDRQFRRHREKCTLHHPPGNEIYRDDYVSFFEIDGRRQRTWCRNLCLLSKLFLDHKTLYYDVDPFLFYCMTSRDAHGHHLVGYFSKEKESAEGYNVACILTLPQFQRKGYGRLLIAFSYELSKREGKLGSPEKPLSDLGLLGYRAFWLETIVALLMELEEQGRKDVSVEEIGTLTAMTTADVLHTLQTANMLRYSQKNHHVIVLTNAVVEQRERQVEKEKVKGKRSIDAEKLVWKPPVFTASSRTWNW</sequence>
<evidence type="ECO:0000256" key="16">
    <source>
        <dbReference type="ARBA" id="ARBA00031133"/>
    </source>
</evidence>
<evidence type="ECO:0000256" key="3">
    <source>
        <dbReference type="ARBA" id="ARBA00011353"/>
    </source>
</evidence>
<evidence type="ECO:0000256" key="4">
    <source>
        <dbReference type="ARBA" id="ARBA00013184"/>
    </source>
</evidence>
<evidence type="ECO:0000256" key="5">
    <source>
        <dbReference type="ARBA" id="ARBA00022255"/>
    </source>
</evidence>
<evidence type="ECO:0000256" key="28">
    <source>
        <dbReference type="SAM" id="MobiDB-lite"/>
    </source>
</evidence>
<evidence type="ECO:0000256" key="8">
    <source>
        <dbReference type="ARBA" id="ARBA00022853"/>
    </source>
</evidence>
<evidence type="ECO:0000256" key="12">
    <source>
        <dbReference type="ARBA" id="ARBA00023163"/>
    </source>
</evidence>
<dbReference type="Gene3D" id="3.30.60.60">
    <property type="entry name" value="N-acetyl transferase-like"/>
    <property type="match status" value="1"/>
</dbReference>
<evidence type="ECO:0000256" key="26">
    <source>
        <dbReference type="ARBA" id="ARBA00077673"/>
    </source>
</evidence>
<evidence type="ECO:0000256" key="15">
    <source>
        <dbReference type="ARBA" id="ARBA00031065"/>
    </source>
</evidence>
<feature type="active site" description="Proton donor/acceptor" evidence="27">
    <location>
        <position position="1279"/>
    </location>
</feature>
<evidence type="ECO:0000259" key="30">
    <source>
        <dbReference type="PROSITE" id="PS51726"/>
    </source>
</evidence>
<dbReference type="GO" id="GO:0003712">
    <property type="term" value="F:transcription coregulator activity"/>
    <property type="evidence" value="ECO:0007669"/>
    <property type="project" value="TreeGrafter"/>
</dbReference>
<dbReference type="InterPro" id="IPR016197">
    <property type="entry name" value="Chromo-like_dom_sf"/>
</dbReference>
<feature type="transmembrane region" description="Helical" evidence="29">
    <location>
        <begin position="109"/>
        <end position="128"/>
    </location>
</feature>
<comment type="function">
    <text evidence="18">Catalytic component of the NuA4 histone acetyltransferase (HAT) complex which is involved in epigenetic transcriptional activation of selected genes principally by acetylation of nucleosomal histones H4, H3, H2B, H2A and H2A variant H2A.Z. Acetylates histone H4 to form H4K5ac, H4K8ac, H4K12ac and H4K16ac, histone H3 to form H3K14ac, and histone H2A to form H2AK4ac and H2AK7ac. The NuA4 complex is involved in the DNA damage response and is required for chromosome segregation. The NuA4 complex plays a direct role in repair of DNA double-strand breaks (DSBs) through homologous recombination. Recruitment to promoters depends on H3K4me. Also acetylates non-histone proteins. In addition to protein acetyltransferase, can use different acyl-CoA substrates, such as 2-hydroxyisobutanoyl-CoA (2-hydroxyisobutyryl-CoA) or (2E)-butenoyl-CoA (crotonyl-CoA), and is able to mediate protein 2-hydroxyisobutyrylation and crotonylation, respectively.</text>
</comment>
<feature type="transmembrane region" description="Helical" evidence="29">
    <location>
        <begin position="403"/>
        <end position="429"/>
    </location>
</feature>
<dbReference type="Gene3D" id="1.10.10.10">
    <property type="entry name" value="Winged helix-like DNA-binding domain superfamily/Winged helix DNA-binding domain"/>
    <property type="match status" value="1"/>
</dbReference>
<dbReference type="InterPro" id="IPR000953">
    <property type="entry name" value="Chromo/chromo_shadow_dom"/>
</dbReference>
<keyword evidence="14" id="KW-0539">Nucleus</keyword>
<dbReference type="STRING" id="40998.A0A2P7ZXZ2"/>
<dbReference type="SUPFAM" id="SSF55729">
    <property type="entry name" value="Acyl-CoA N-acyltransferases (Nat)"/>
    <property type="match status" value="1"/>
</dbReference>
<keyword evidence="29" id="KW-0472">Membrane</keyword>
<feature type="domain" description="MYST-type HAT" evidence="30">
    <location>
        <begin position="1103"/>
        <end position="1383"/>
    </location>
</feature>
<dbReference type="GO" id="GO:0005634">
    <property type="term" value="C:nucleus"/>
    <property type="evidence" value="ECO:0007669"/>
    <property type="project" value="UniProtKB-SubCell"/>
</dbReference>
<dbReference type="PROSITE" id="PS51726">
    <property type="entry name" value="MYST_HAT"/>
    <property type="match status" value="1"/>
</dbReference>
<keyword evidence="8" id="KW-0156">Chromatin regulator</keyword>
<evidence type="ECO:0000256" key="11">
    <source>
        <dbReference type="ARBA" id="ARBA00023159"/>
    </source>
</evidence>
<keyword evidence="11" id="KW-0010">Activator</keyword>
<organism evidence="31 32">
    <name type="scientific">Elsinoe australis</name>
    <dbReference type="NCBI Taxonomy" id="40998"/>
    <lineage>
        <taxon>Eukaryota</taxon>
        <taxon>Fungi</taxon>
        <taxon>Dikarya</taxon>
        <taxon>Ascomycota</taxon>
        <taxon>Pezizomycotina</taxon>
        <taxon>Dothideomycetes</taxon>
        <taxon>Dothideomycetidae</taxon>
        <taxon>Myriangiales</taxon>
        <taxon>Elsinoaceae</taxon>
        <taxon>Elsinoe</taxon>
    </lineage>
</organism>
<evidence type="ECO:0000256" key="2">
    <source>
        <dbReference type="ARBA" id="ARBA00010107"/>
    </source>
</evidence>
<keyword evidence="6" id="KW-0808">Transferase</keyword>
<dbReference type="GO" id="GO:0106226">
    <property type="term" value="F:peptide 2-hydroxyisobutyryltransferase activity"/>
    <property type="evidence" value="ECO:0007669"/>
    <property type="project" value="RHEA"/>
</dbReference>
<evidence type="ECO:0000256" key="1">
    <source>
        <dbReference type="ARBA" id="ARBA00004123"/>
    </source>
</evidence>
<keyword evidence="32" id="KW-1185">Reference proteome</keyword>
<comment type="caution">
    <text evidence="31">The sequence shown here is derived from an EMBL/GenBank/DDBJ whole genome shotgun (WGS) entry which is preliminary data.</text>
</comment>
<dbReference type="EC" id="2.3.1.48" evidence="4"/>
<evidence type="ECO:0000256" key="17">
    <source>
        <dbReference type="ARBA" id="ARBA00031553"/>
    </source>
</evidence>
<keyword evidence="12" id="KW-0804">Transcription</keyword>
<feature type="transmembrane region" description="Helical" evidence="29">
    <location>
        <begin position="364"/>
        <end position="383"/>
    </location>
</feature>
<dbReference type="SUPFAM" id="SSF54160">
    <property type="entry name" value="Chromo domain-like"/>
    <property type="match status" value="1"/>
</dbReference>
<dbReference type="FunFam" id="3.30.60.60:FF:000001">
    <property type="entry name" value="Histone acetyltransferase"/>
    <property type="match status" value="1"/>
</dbReference>
<comment type="subunit">
    <text evidence="3">Component of the NuA4 histone acetyltransferase complex.</text>
</comment>
<dbReference type="Proteomes" id="UP000243723">
    <property type="component" value="Unassembled WGS sequence"/>
</dbReference>
<comment type="catalytic activity">
    <reaction evidence="21">
        <text>L-lysyl-[protein] + acetyl-CoA = N(6)-acetyl-L-lysyl-[protein] + CoA + H(+)</text>
        <dbReference type="Rhea" id="RHEA:45948"/>
        <dbReference type="Rhea" id="RHEA-COMP:9752"/>
        <dbReference type="Rhea" id="RHEA-COMP:10731"/>
        <dbReference type="ChEBI" id="CHEBI:15378"/>
        <dbReference type="ChEBI" id="CHEBI:29969"/>
        <dbReference type="ChEBI" id="CHEBI:57287"/>
        <dbReference type="ChEBI" id="CHEBI:57288"/>
        <dbReference type="ChEBI" id="CHEBI:61930"/>
    </reaction>
    <physiologicalReaction direction="left-to-right" evidence="21">
        <dbReference type="Rhea" id="RHEA:45949"/>
    </physiologicalReaction>
</comment>
<comment type="catalytic activity">
    <reaction evidence="19">
        <text>2-hydroxyisobutanoyl-CoA + L-lysyl-[protein] = N(6)-(2-hydroxyisobutanoyl)-L-lysyl-[protein] + CoA + H(+)</text>
        <dbReference type="Rhea" id="RHEA:24180"/>
        <dbReference type="Rhea" id="RHEA-COMP:9752"/>
        <dbReference type="Rhea" id="RHEA-COMP:15921"/>
        <dbReference type="ChEBI" id="CHEBI:15378"/>
        <dbReference type="ChEBI" id="CHEBI:29969"/>
        <dbReference type="ChEBI" id="CHEBI:57287"/>
        <dbReference type="ChEBI" id="CHEBI:131780"/>
        <dbReference type="ChEBI" id="CHEBI:144968"/>
    </reaction>
    <physiologicalReaction direction="left-to-right" evidence="19">
        <dbReference type="Rhea" id="RHEA:24181"/>
    </physiologicalReaction>
</comment>
<keyword evidence="7" id="KW-0227">DNA damage</keyword>
<evidence type="ECO:0000256" key="23">
    <source>
        <dbReference type="ARBA" id="ARBA00074445"/>
    </source>
</evidence>
<keyword evidence="13" id="KW-0234">DNA repair</keyword>
<comment type="subcellular location">
    <subcellularLocation>
        <location evidence="1">Nucleus</location>
    </subcellularLocation>
</comment>
<evidence type="ECO:0000256" key="21">
    <source>
        <dbReference type="ARBA" id="ARBA00047787"/>
    </source>
</evidence>
<keyword evidence="9" id="KW-0007">Acetylation</keyword>
<dbReference type="InterPro" id="IPR040706">
    <property type="entry name" value="Zf-MYST"/>
</dbReference>
<dbReference type="GO" id="GO:0140064">
    <property type="term" value="F:peptide crotonyltransferase activity"/>
    <property type="evidence" value="ECO:0007669"/>
    <property type="project" value="RHEA"/>
</dbReference>
<dbReference type="GO" id="GO:0006357">
    <property type="term" value="P:regulation of transcription by RNA polymerase II"/>
    <property type="evidence" value="ECO:0007669"/>
    <property type="project" value="TreeGrafter"/>
</dbReference>
<dbReference type="Pfam" id="PF11717">
    <property type="entry name" value="Tudor-knot"/>
    <property type="match status" value="1"/>
</dbReference>
<proteinExistence type="inferred from homology"/>
<dbReference type="GO" id="GO:0006281">
    <property type="term" value="P:DNA repair"/>
    <property type="evidence" value="ECO:0007669"/>
    <property type="project" value="UniProtKB-KW"/>
</dbReference>
<keyword evidence="29" id="KW-0812">Transmembrane</keyword>
<evidence type="ECO:0000313" key="31">
    <source>
        <dbReference type="EMBL" id="PSK53073.1"/>
    </source>
</evidence>
<protein>
    <recommendedName>
        <fullName evidence="5">Histone acetyltransferase ESA1</fullName>
        <ecNumber evidence="4">2.3.1.48</ecNumber>
    </recommendedName>
    <alternativeName>
        <fullName evidence="23">Histone acetyltransferase esa1</fullName>
    </alternativeName>
    <alternativeName>
        <fullName evidence="15 24">protein 2-hydroxyisobutyryltransferase ESA1</fullName>
    </alternativeName>
    <alternativeName>
        <fullName evidence="17 25">protein acetyltransferase ESA1</fullName>
    </alternativeName>
    <alternativeName>
        <fullName evidence="16 26">protein crotonyltransferase ESA1</fullName>
    </alternativeName>
</protein>
<reference evidence="31 32" key="1">
    <citation type="submission" date="2017-05" db="EMBL/GenBank/DDBJ databases">
        <title>Draft genome sequence of Elsinoe australis.</title>
        <authorList>
            <person name="Cheng Q."/>
        </authorList>
    </citation>
    <scope>NUCLEOTIDE SEQUENCE [LARGE SCALE GENOMIC DNA]</scope>
    <source>
        <strain evidence="31 32">NL1</strain>
    </source>
</reference>
<evidence type="ECO:0000256" key="25">
    <source>
        <dbReference type="ARBA" id="ARBA00076782"/>
    </source>
</evidence>